<dbReference type="PANTHER" id="PTHR43176">
    <property type="entry name" value="3-HYDROXYISOBUTYRYL-COA HYDROLASE-RELATED"/>
    <property type="match status" value="1"/>
</dbReference>
<dbReference type="Pfam" id="PF16113">
    <property type="entry name" value="ECH_2"/>
    <property type="match status" value="1"/>
</dbReference>
<evidence type="ECO:0000256" key="3">
    <source>
        <dbReference type="ARBA" id="ARBA00022801"/>
    </source>
</evidence>
<dbReference type="InterPro" id="IPR045004">
    <property type="entry name" value="ECH_dom"/>
</dbReference>
<organism evidence="5 6">
    <name type="scientific">Psychrobacter sanguinis</name>
    <dbReference type="NCBI Taxonomy" id="861445"/>
    <lineage>
        <taxon>Bacteria</taxon>
        <taxon>Pseudomonadati</taxon>
        <taxon>Pseudomonadota</taxon>
        <taxon>Gammaproteobacteria</taxon>
        <taxon>Moraxellales</taxon>
        <taxon>Moraxellaceae</taxon>
        <taxon>Psychrobacter</taxon>
    </lineage>
</organism>
<sequence>MSDNIASTAASTEASVLFATHTTQSGHVIGEMTLNSPKSLNALSIDMCQLMSAKLTQWQNDSKVVAVLLRGSGDKAFCAGGDIRKLYDSMLDNPPMPNPYATDFFGSEYALYRQMHFYGKPIILWGNGIIMGGGMGLMAACSHRIVTETTKFAMPEISIGLFPDASGSWFLQRMPAKTGLFLGLTGALCNGSDAKFASLAEYALPSSQYQQVIDTLAAAAWEDAPASSALYSQAHRVAHHSLAELERSANAADNADVVFKPSKLAEHWASIQTLMVSGGLTEIDARLQDDAALAEIDPNFAEDSWTQRALATYRAGCPVTAALTYELFHRVKDLSLEQILYVEANVAVHCANNPDFKEGVRALLIDKDKNPKWSRTLQHCLSQEGRAYINSHFDNPYPKGEHIFQEWLSFECKGSLMAQNLTHEAQS</sequence>
<dbReference type="InterPro" id="IPR032259">
    <property type="entry name" value="HIBYL-CoA-H"/>
</dbReference>
<keyword evidence="6" id="KW-1185">Reference proteome</keyword>
<reference evidence="5 6" key="1">
    <citation type="journal article" date="2019" name="PLoS ONE">
        <title>Pup mortality in New Zealand sea lions (Phocarctos hookeri) at Enderby Island, Auckland Islands, 2013-18.</title>
        <authorList>
            <person name="Michael S.A."/>
            <person name="Hayman D.T.S."/>
            <person name="Gray R."/>
            <person name="Zhang J."/>
            <person name="Rogers L."/>
            <person name="Roe W.D."/>
        </authorList>
    </citation>
    <scope>NUCLEOTIDE SEQUENCE [LARGE SCALE GENOMIC DNA]</scope>
    <source>
        <strain evidence="5 6">SM868</strain>
    </source>
</reference>
<dbReference type="GO" id="GO:0006574">
    <property type="term" value="P:L-valine catabolic process"/>
    <property type="evidence" value="ECO:0007669"/>
    <property type="project" value="TreeGrafter"/>
</dbReference>
<dbReference type="SUPFAM" id="SSF52096">
    <property type="entry name" value="ClpP/crotonase"/>
    <property type="match status" value="1"/>
</dbReference>
<evidence type="ECO:0000313" key="5">
    <source>
        <dbReference type="EMBL" id="MUG31530.1"/>
    </source>
</evidence>
<evidence type="ECO:0000256" key="2">
    <source>
        <dbReference type="ARBA" id="ARBA00011915"/>
    </source>
</evidence>
<dbReference type="GO" id="GO:0003860">
    <property type="term" value="F:3-hydroxyisobutyryl-CoA hydrolase activity"/>
    <property type="evidence" value="ECO:0007669"/>
    <property type="project" value="UniProtKB-EC"/>
</dbReference>
<evidence type="ECO:0000313" key="6">
    <source>
        <dbReference type="Proteomes" id="UP000442109"/>
    </source>
</evidence>
<dbReference type="EC" id="3.1.2.4" evidence="2"/>
<feature type="domain" description="Enoyl-CoA hydratase/isomerase" evidence="4">
    <location>
        <begin position="30"/>
        <end position="375"/>
    </location>
</feature>
<dbReference type="NCBIfam" id="NF004127">
    <property type="entry name" value="PRK05617.1"/>
    <property type="match status" value="1"/>
</dbReference>
<keyword evidence="5" id="KW-0413">Isomerase</keyword>
<protein>
    <recommendedName>
        <fullName evidence="2">3-hydroxyisobutyryl-CoA hydrolase</fullName>
        <ecNumber evidence="2">3.1.2.4</ecNumber>
    </recommendedName>
</protein>
<dbReference type="EMBL" id="WFKQ01000001">
    <property type="protein sequence ID" value="MUG31530.1"/>
    <property type="molecule type" value="Genomic_DNA"/>
</dbReference>
<dbReference type="GO" id="GO:0016853">
    <property type="term" value="F:isomerase activity"/>
    <property type="evidence" value="ECO:0007669"/>
    <property type="project" value="UniProtKB-KW"/>
</dbReference>
<dbReference type="RefSeq" id="WP_155586671.1">
    <property type="nucleotide sequence ID" value="NZ_WFKQ01000001.1"/>
</dbReference>
<dbReference type="GO" id="GO:0005829">
    <property type="term" value="C:cytosol"/>
    <property type="evidence" value="ECO:0007669"/>
    <property type="project" value="TreeGrafter"/>
</dbReference>
<name>A0A844LYP0_9GAMM</name>
<keyword evidence="3" id="KW-0378">Hydrolase</keyword>
<evidence type="ECO:0000256" key="1">
    <source>
        <dbReference type="ARBA" id="ARBA00001709"/>
    </source>
</evidence>
<dbReference type="InterPro" id="IPR029045">
    <property type="entry name" value="ClpP/crotonase-like_dom_sf"/>
</dbReference>
<dbReference type="PANTHER" id="PTHR43176:SF3">
    <property type="entry name" value="3-HYDROXYISOBUTYRYL-COA HYDROLASE, MITOCHONDRIAL"/>
    <property type="match status" value="1"/>
</dbReference>
<dbReference type="Proteomes" id="UP000442109">
    <property type="component" value="Unassembled WGS sequence"/>
</dbReference>
<dbReference type="CDD" id="cd06558">
    <property type="entry name" value="crotonase-like"/>
    <property type="match status" value="1"/>
</dbReference>
<proteinExistence type="predicted"/>
<evidence type="ECO:0000259" key="4">
    <source>
        <dbReference type="Pfam" id="PF16113"/>
    </source>
</evidence>
<gene>
    <name evidence="5" type="ORF">GB996_01825</name>
</gene>
<dbReference type="AlphaFoldDB" id="A0A844LYP0"/>
<dbReference type="Gene3D" id="3.90.226.10">
    <property type="entry name" value="2-enoyl-CoA Hydratase, Chain A, domain 1"/>
    <property type="match status" value="1"/>
</dbReference>
<comment type="caution">
    <text evidence="5">The sequence shown here is derived from an EMBL/GenBank/DDBJ whole genome shotgun (WGS) entry which is preliminary data.</text>
</comment>
<comment type="catalytic activity">
    <reaction evidence="1">
        <text>3-hydroxy-2-methylpropanoyl-CoA + H2O = 3-hydroxy-2-methylpropanoate + CoA + H(+)</text>
        <dbReference type="Rhea" id="RHEA:20888"/>
        <dbReference type="ChEBI" id="CHEBI:11805"/>
        <dbReference type="ChEBI" id="CHEBI:15377"/>
        <dbReference type="ChEBI" id="CHEBI:15378"/>
        <dbReference type="ChEBI" id="CHEBI:57287"/>
        <dbReference type="ChEBI" id="CHEBI:57340"/>
        <dbReference type="EC" id="3.1.2.4"/>
    </reaction>
</comment>
<dbReference type="OrthoDB" id="9790967at2"/>
<accession>A0A844LYP0</accession>